<feature type="region of interest" description="Disordered" evidence="1">
    <location>
        <begin position="36"/>
        <end position="73"/>
    </location>
</feature>
<dbReference type="Proteomes" id="UP001189624">
    <property type="component" value="Chromosome 3"/>
</dbReference>
<accession>A0AA86S826</accession>
<dbReference type="EMBL" id="OY731400">
    <property type="protein sequence ID" value="CAJ1942529.1"/>
    <property type="molecule type" value="Genomic_DNA"/>
</dbReference>
<keyword evidence="3" id="KW-1185">Reference proteome</keyword>
<name>A0AA86S826_9FABA</name>
<gene>
    <name evidence="2" type="ORF">AYBTSS11_LOCUS10884</name>
</gene>
<proteinExistence type="predicted"/>
<evidence type="ECO:0000313" key="2">
    <source>
        <dbReference type="EMBL" id="CAJ1942529.1"/>
    </source>
</evidence>
<dbReference type="AlphaFoldDB" id="A0AA86S826"/>
<reference evidence="2" key="1">
    <citation type="submission" date="2023-10" db="EMBL/GenBank/DDBJ databases">
        <authorList>
            <person name="Domelevo Entfellner J.-B."/>
        </authorList>
    </citation>
    <scope>NUCLEOTIDE SEQUENCE</scope>
</reference>
<evidence type="ECO:0000256" key="1">
    <source>
        <dbReference type="SAM" id="MobiDB-lite"/>
    </source>
</evidence>
<organism evidence="2 3">
    <name type="scientific">Sphenostylis stenocarpa</name>
    <dbReference type="NCBI Taxonomy" id="92480"/>
    <lineage>
        <taxon>Eukaryota</taxon>
        <taxon>Viridiplantae</taxon>
        <taxon>Streptophyta</taxon>
        <taxon>Embryophyta</taxon>
        <taxon>Tracheophyta</taxon>
        <taxon>Spermatophyta</taxon>
        <taxon>Magnoliopsida</taxon>
        <taxon>eudicotyledons</taxon>
        <taxon>Gunneridae</taxon>
        <taxon>Pentapetalae</taxon>
        <taxon>rosids</taxon>
        <taxon>fabids</taxon>
        <taxon>Fabales</taxon>
        <taxon>Fabaceae</taxon>
        <taxon>Papilionoideae</taxon>
        <taxon>50 kb inversion clade</taxon>
        <taxon>NPAAA clade</taxon>
        <taxon>indigoferoid/millettioid clade</taxon>
        <taxon>Phaseoleae</taxon>
        <taxon>Sphenostylis</taxon>
    </lineage>
</organism>
<feature type="region of interest" description="Disordered" evidence="1">
    <location>
        <begin position="1"/>
        <end position="24"/>
    </location>
</feature>
<protein>
    <submittedName>
        <fullName evidence="2">Uncharacterized protein</fullName>
    </submittedName>
</protein>
<sequence>MPATLTHVRNRHIKRGIGPPPNGVLNCTQINRTSIPLSSSERSMVQKPINVNSSDSEDDNKAQDKEEELDLPLANLNLGPRKKLPGELCGYLEGVGEGIDVESYVKDHPFGQPCNHIPHPVWTFYSQVKQCLGKKGNRRTMFLYS</sequence>
<feature type="compositionally biased region" description="Polar residues" evidence="1">
    <location>
        <begin position="36"/>
        <end position="54"/>
    </location>
</feature>
<evidence type="ECO:0000313" key="3">
    <source>
        <dbReference type="Proteomes" id="UP001189624"/>
    </source>
</evidence>
<dbReference type="Gramene" id="rna-AYBTSS11_LOCUS10884">
    <property type="protein sequence ID" value="CAJ1942529.1"/>
    <property type="gene ID" value="gene-AYBTSS11_LOCUS10884"/>
</dbReference>